<name>A0A0L9VBE3_PHAAN</name>
<evidence type="ECO:0000313" key="4">
    <source>
        <dbReference type="EMBL" id="KOM52333.1"/>
    </source>
</evidence>
<feature type="coiled-coil region" evidence="1">
    <location>
        <begin position="458"/>
        <end position="496"/>
    </location>
</feature>
<keyword evidence="1" id="KW-0175">Coiled coil</keyword>
<evidence type="ECO:0000313" key="5">
    <source>
        <dbReference type="Proteomes" id="UP000053144"/>
    </source>
</evidence>
<dbReference type="PANTHER" id="PTHR31099:SF49">
    <property type="entry name" value="MYOSIN HEAVY CHAIN-LIKE PROTEIN"/>
    <property type="match status" value="1"/>
</dbReference>
<protein>
    <recommendedName>
        <fullName evidence="3">Transposase (putative) gypsy type domain-containing protein</fullName>
    </recommendedName>
</protein>
<feature type="region of interest" description="Disordered" evidence="2">
    <location>
        <begin position="1"/>
        <end position="21"/>
    </location>
</feature>
<organism evidence="4 5">
    <name type="scientific">Phaseolus angularis</name>
    <name type="common">Azuki bean</name>
    <name type="synonym">Vigna angularis</name>
    <dbReference type="NCBI Taxonomy" id="3914"/>
    <lineage>
        <taxon>Eukaryota</taxon>
        <taxon>Viridiplantae</taxon>
        <taxon>Streptophyta</taxon>
        <taxon>Embryophyta</taxon>
        <taxon>Tracheophyta</taxon>
        <taxon>Spermatophyta</taxon>
        <taxon>Magnoliopsida</taxon>
        <taxon>eudicotyledons</taxon>
        <taxon>Gunneridae</taxon>
        <taxon>Pentapetalae</taxon>
        <taxon>rosids</taxon>
        <taxon>fabids</taxon>
        <taxon>Fabales</taxon>
        <taxon>Fabaceae</taxon>
        <taxon>Papilionoideae</taxon>
        <taxon>50 kb inversion clade</taxon>
        <taxon>NPAAA clade</taxon>
        <taxon>indigoferoid/millettioid clade</taxon>
        <taxon>Phaseoleae</taxon>
        <taxon>Vigna</taxon>
    </lineage>
</organism>
<reference evidence="5" key="1">
    <citation type="journal article" date="2015" name="Proc. Natl. Acad. Sci. U.S.A.">
        <title>Genome sequencing of adzuki bean (Vigna angularis) provides insight into high starch and low fat accumulation and domestication.</title>
        <authorList>
            <person name="Yang K."/>
            <person name="Tian Z."/>
            <person name="Chen C."/>
            <person name="Luo L."/>
            <person name="Zhao B."/>
            <person name="Wang Z."/>
            <person name="Yu L."/>
            <person name="Li Y."/>
            <person name="Sun Y."/>
            <person name="Li W."/>
            <person name="Chen Y."/>
            <person name="Li Y."/>
            <person name="Zhang Y."/>
            <person name="Ai D."/>
            <person name="Zhao J."/>
            <person name="Shang C."/>
            <person name="Ma Y."/>
            <person name="Wu B."/>
            <person name="Wang M."/>
            <person name="Gao L."/>
            <person name="Sun D."/>
            <person name="Zhang P."/>
            <person name="Guo F."/>
            <person name="Wang W."/>
            <person name="Li Y."/>
            <person name="Wang J."/>
            <person name="Varshney R.K."/>
            <person name="Wang J."/>
            <person name="Ling H.Q."/>
            <person name="Wan P."/>
        </authorList>
    </citation>
    <scope>NUCLEOTIDE SEQUENCE</scope>
    <source>
        <strain evidence="5">cv. Jingnong 6</strain>
    </source>
</reference>
<dbReference type="Gramene" id="KOM52333">
    <property type="protein sequence ID" value="KOM52333"/>
    <property type="gene ID" value="LR48_Vigan09g099200"/>
</dbReference>
<feature type="compositionally biased region" description="Basic and acidic residues" evidence="2">
    <location>
        <begin position="329"/>
        <end position="345"/>
    </location>
</feature>
<dbReference type="EMBL" id="CM003379">
    <property type="protein sequence ID" value="KOM52333.1"/>
    <property type="molecule type" value="Genomic_DNA"/>
</dbReference>
<accession>A0A0L9VBE3</accession>
<dbReference type="AlphaFoldDB" id="A0A0L9VBE3"/>
<dbReference type="PANTHER" id="PTHR31099">
    <property type="entry name" value="OS06G0165300 PROTEIN"/>
    <property type="match status" value="1"/>
</dbReference>
<feature type="domain" description="Transposase (putative) gypsy type" evidence="3">
    <location>
        <begin position="131"/>
        <end position="187"/>
    </location>
</feature>
<dbReference type="Pfam" id="PF04195">
    <property type="entry name" value="Transposase_28"/>
    <property type="match status" value="1"/>
</dbReference>
<sequence>MEEKGQNARVDTPGSSSTAERHEITTILSGESAFLYGNVLSEGPEDCDEPTSSGGNYDWASREVSDFRSLFRNRVVLADWVENSYILRTLGYSSCVKLVACRENERVFHGRENATHDFFYCYASPFYDLYVRLPLTNFQMEVLRTLNVAPTQLHPNSWGYMQAFAVMCQALAIRPTVALFLRFFRCRPVAKKGRTYFFDEDGNPKFPLYWTQDPLRFTLWAEDKMTIEELEALSVLTALPRPFSSRRLINCLEHDDFDSRIMGRKGSVRNWFQAIDAGKAGAGCPSPSSKPTQAFPPPSSVRLASRDDVVVVEEQPLVRKWRGKAVDTTDATSKKMKETIEETDRPLPNGVWDPSFNLSHKIEFNLDNSEKKVVESMTEQQMADAMLEMASRTAMAAWHMAYASDRGVLRVELEKARTQLKELTEVHASCDQKERQSEKLLCEAQVLLNGARSAGLALKKERDDLQRERNQVVAELEQSKKTVAALTKERDDLRAAAVEDQEIREEMTEAIILEHTRGFKKALRQVAHLLQVSTEGVAFDMQKDLYQGQMRPLGEIPENAFLEAEDGVDDETAAVEEPKETTAAEEPIAETVGESGVGSPNIVID</sequence>
<feature type="region of interest" description="Disordered" evidence="2">
    <location>
        <begin position="329"/>
        <end position="352"/>
    </location>
</feature>
<feature type="coiled-coil region" evidence="1">
    <location>
        <begin position="406"/>
        <end position="433"/>
    </location>
</feature>
<feature type="region of interest" description="Disordered" evidence="2">
    <location>
        <begin position="568"/>
        <end position="605"/>
    </location>
</feature>
<evidence type="ECO:0000256" key="1">
    <source>
        <dbReference type="SAM" id="Coils"/>
    </source>
</evidence>
<dbReference type="Proteomes" id="UP000053144">
    <property type="component" value="Chromosome 9"/>
</dbReference>
<proteinExistence type="predicted"/>
<evidence type="ECO:0000259" key="3">
    <source>
        <dbReference type="Pfam" id="PF04195"/>
    </source>
</evidence>
<gene>
    <name evidence="4" type="ORF">LR48_Vigan09g099200</name>
</gene>
<dbReference type="InterPro" id="IPR007321">
    <property type="entry name" value="Transposase_28"/>
</dbReference>
<evidence type="ECO:0000256" key="2">
    <source>
        <dbReference type="SAM" id="MobiDB-lite"/>
    </source>
</evidence>